<proteinExistence type="predicted"/>
<dbReference type="InParanoid" id="A0A0C3BPJ4"/>
<gene>
    <name evidence="1" type="ORF">PILCRDRAFT_771311</name>
</gene>
<accession>A0A0C3BPJ4</accession>
<evidence type="ECO:0008006" key="3">
    <source>
        <dbReference type="Google" id="ProtNLM"/>
    </source>
</evidence>
<reference evidence="2" key="2">
    <citation type="submission" date="2015-01" db="EMBL/GenBank/DDBJ databases">
        <title>Evolutionary Origins and Diversification of the Mycorrhizal Mutualists.</title>
        <authorList>
            <consortium name="DOE Joint Genome Institute"/>
            <consortium name="Mycorrhizal Genomics Consortium"/>
            <person name="Kohler A."/>
            <person name="Kuo A."/>
            <person name="Nagy L.G."/>
            <person name="Floudas D."/>
            <person name="Copeland A."/>
            <person name="Barry K.W."/>
            <person name="Cichocki N."/>
            <person name="Veneault-Fourrey C."/>
            <person name="LaButti K."/>
            <person name="Lindquist E.A."/>
            <person name="Lipzen A."/>
            <person name="Lundell T."/>
            <person name="Morin E."/>
            <person name="Murat C."/>
            <person name="Riley R."/>
            <person name="Ohm R."/>
            <person name="Sun H."/>
            <person name="Tunlid A."/>
            <person name="Henrissat B."/>
            <person name="Grigoriev I.V."/>
            <person name="Hibbett D.S."/>
            <person name="Martin F."/>
        </authorList>
    </citation>
    <scope>NUCLEOTIDE SEQUENCE [LARGE SCALE GENOMIC DNA]</scope>
    <source>
        <strain evidence="2">F 1598</strain>
    </source>
</reference>
<dbReference type="HOGENOM" id="CLU_000384_22_9_1"/>
<reference evidence="1 2" key="1">
    <citation type="submission" date="2014-04" db="EMBL/GenBank/DDBJ databases">
        <authorList>
            <consortium name="DOE Joint Genome Institute"/>
            <person name="Kuo A."/>
            <person name="Tarkka M."/>
            <person name="Buscot F."/>
            <person name="Kohler A."/>
            <person name="Nagy L.G."/>
            <person name="Floudas D."/>
            <person name="Copeland A."/>
            <person name="Barry K.W."/>
            <person name="Cichocki N."/>
            <person name="Veneault-Fourrey C."/>
            <person name="LaButti K."/>
            <person name="Lindquist E.A."/>
            <person name="Lipzen A."/>
            <person name="Lundell T."/>
            <person name="Morin E."/>
            <person name="Murat C."/>
            <person name="Sun H."/>
            <person name="Tunlid A."/>
            <person name="Henrissat B."/>
            <person name="Grigoriev I.V."/>
            <person name="Hibbett D.S."/>
            <person name="Martin F."/>
            <person name="Nordberg H.P."/>
            <person name="Cantor M.N."/>
            <person name="Hua S.X."/>
        </authorList>
    </citation>
    <scope>NUCLEOTIDE SEQUENCE [LARGE SCALE GENOMIC DNA]</scope>
    <source>
        <strain evidence="1 2">F 1598</strain>
    </source>
</reference>
<evidence type="ECO:0000313" key="1">
    <source>
        <dbReference type="EMBL" id="KIM88418.1"/>
    </source>
</evidence>
<dbReference type="OrthoDB" id="444848at2759"/>
<keyword evidence="2" id="KW-1185">Reference proteome</keyword>
<dbReference type="Proteomes" id="UP000054166">
    <property type="component" value="Unassembled WGS sequence"/>
</dbReference>
<dbReference type="STRING" id="765440.A0A0C3BPJ4"/>
<sequence>MRRLKRAPLKVGDLVLIRNTRIEQEMNRKHKPRYLGPYILREQRSSGTWAVNELNGTPSRSAIAGFQILPYIA</sequence>
<protein>
    <recommendedName>
        <fullName evidence="3">Integrase zinc-binding domain-containing protein</fullName>
    </recommendedName>
</protein>
<organism evidence="1 2">
    <name type="scientific">Piloderma croceum (strain F 1598)</name>
    <dbReference type="NCBI Taxonomy" id="765440"/>
    <lineage>
        <taxon>Eukaryota</taxon>
        <taxon>Fungi</taxon>
        <taxon>Dikarya</taxon>
        <taxon>Basidiomycota</taxon>
        <taxon>Agaricomycotina</taxon>
        <taxon>Agaricomycetes</taxon>
        <taxon>Agaricomycetidae</taxon>
        <taxon>Atheliales</taxon>
        <taxon>Atheliaceae</taxon>
        <taxon>Piloderma</taxon>
    </lineage>
</organism>
<dbReference type="AlphaFoldDB" id="A0A0C3BPJ4"/>
<name>A0A0C3BPJ4_PILCF</name>
<evidence type="ECO:0000313" key="2">
    <source>
        <dbReference type="Proteomes" id="UP000054166"/>
    </source>
</evidence>
<dbReference type="EMBL" id="KN832977">
    <property type="protein sequence ID" value="KIM88418.1"/>
    <property type="molecule type" value="Genomic_DNA"/>
</dbReference>